<name>A0ABD0W5W8_DENTH</name>
<evidence type="ECO:0000313" key="3">
    <source>
        <dbReference type="EMBL" id="KAL0928162.1"/>
    </source>
</evidence>
<comment type="caution">
    <text evidence="3">The sequence shown here is derived from an EMBL/GenBank/DDBJ whole genome shotgun (WGS) entry which is preliminary data.</text>
</comment>
<dbReference type="AlphaFoldDB" id="A0ABD0W5W8"/>
<accession>A0ABD0W5W8</accession>
<proteinExistence type="predicted"/>
<protein>
    <submittedName>
        <fullName evidence="3">Uncharacterized protein</fullName>
    </submittedName>
</protein>
<keyword evidence="4" id="KW-1185">Reference proteome</keyword>
<evidence type="ECO:0000256" key="1">
    <source>
        <dbReference type="SAM" id="Coils"/>
    </source>
</evidence>
<sequence>MALANLNMCAAPHHFAPLTSMALVLDKGLCAWLDSSSGRLAIPTGAAAYVRKICSFFQKFGTCGFRAEIFESTKLWIEVTAKKVDALEERLEGEMNQIKTTVEESISSMEGQVADLRDMMKKILEIHNQTAASVAKGVEGKNTNSKNRREDDEVEIVDGERRKPYLEPFQREDRGGGRYGERHGYGGMEQRGADWECRVGSYSRRAASRDLGEIDPPLE</sequence>
<organism evidence="3 4">
    <name type="scientific">Dendrobium thyrsiflorum</name>
    <name type="common">Pinecone-like raceme dendrobium</name>
    <name type="synonym">Orchid</name>
    <dbReference type="NCBI Taxonomy" id="117978"/>
    <lineage>
        <taxon>Eukaryota</taxon>
        <taxon>Viridiplantae</taxon>
        <taxon>Streptophyta</taxon>
        <taxon>Embryophyta</taxon>
        <taxon>Tracheophyta</taxon>
        <taxon>Spermatophyta</taxon>
        <taxon>Magnoliopsida</taxon>
        <taxon>Liliopsida</taxon>
        <taxon>Asparagales</taxon>
        <taxon>Orchidaceae</taxon>
        <taxon>Epidendroideae</taxon>
        <taxon>Malaxideae</taxon>
        <taxon>Dendrobiinae</taxon>
        <taxon>Dendrobium</taxon>
    </lineage>
</organism>
<gene>
    <name evidence="3" type="ORF">M5K25_000030</name>
</gene>
<reference evidence="3 4" key="1">
    <citation type="journal article" date="2024" name="Plant Biotechnol. J.">
        <title>Dendrobium thyrsiflorum genome and its molecular insights into genes involved in important horticultural traits.</title>
        <authorList>
            <person name="Chen B."/>
            <person name="Wang J.Y."/>
            <person name="Zheng P.J."/>
            <person name="Li K.L."/>
            <person name="Liang Y.M."/>
            <person name="Chen X.F."/>
            <person name="Zhang C."/>
            <person name="Zhao X."/>
            <person name="He X."/>
            <person name="Zhang G.Q."/>
            <person name="Liu Z.J."/>
            <person name="Xu Q."/>
        </authorList>
    </citation>
    <scope>NUCLEOTIDE SEQUENCE [LARGE SCALE GENOMIC DNA]</scope>
    <source>
        <strain evidence="3">GZMU011</strain>
    </source>
</reference>
<evidence type="ECO:0000313" key="4">
    <source>
        <dbReference type="Proteomes" id="UP001552299"/>
    </source>
</evidence>
<feature type="coiled-coil region" evidence="1">
    <location>
        <begin position="77"/>
        <end position="104"/>
    </location>
</feature>
<evidence type="ECO:0000256" key="2">
    <source>
        <dbReference type="SAM" id="MobiDB-lite"/>
    </source>
</evidence>
<keyword evidence="1" id="KW-0175">Coiled coil</keyword>
<feature type="region of interest" description="Disordered" evidence="2">
    <location>
        <begin position="164"/>
        <end position="188"/>
    </location>
</feature>
<dbReference type="Proteomes" id="UP001552299">
    <property type="component" value="Unassembled WGS sequence"/>
</dbReference>
<feature type="compositionally biased region" description="Basic and acidic residues" evidence="2">
    <location>
        <begin position="164"/>
        <end position="184"/>
    </location>
</feature>
<dbReference type="EMBL" id="JANQDX010000001">
    <property type="protein sequence ID" value="KAL0928162.1"/>
    <property type="molecule type" value="Genomic_DNA"/>
</dbReference>